<dbReference type="Pfam" id="PF14019">
    <property type="entry name" value="DUF4235"/>
    <property type="match status" value="1"/>
</dbReference>
<evidence type="ECO:0000313" key="4">
    <source>
        <dbReference type="Proteomes" id="UP000199671"/>
    </source>
</evidence>
<feature type="signal peptide" evidence="2">
    <location>
        <begin position="1"/>
        <end position="22"/>
    </location>
</feature>
<dbReference type="RefSeq" id="WP_092610606.1">
    <property type="nucleotide sequence ID" value="NZ_FNHU01000008.1"/>
</dbReference>
<organism evidence="3 4">
    <name type="scientific">Actinomyces ruminicola</name>
    <dbReference type="NCBI Taxonomy" id="332524"/>
    <lineage>
        <taxon>Bacteria</taxon>
        <taxon>Bacillati</taxon>
        <taxon>Actinomycetota</taxon>
        <taxon>Actinomycetes</taxon>
        <taxon>Actinomycetales</taxon>
        <taxon>Actinomycetaceae</taxon>
        <taxon>Actinomyces</taxon>
    </lineage>
</organism>
<keyword evidence="1" id="KW-0812">Transmembrane</keyword>
<dbReference type="EMBL" id="FNHU01000008">
    <property type="protein sequence ID" value="SDM87854.1"/>
    <property type="molecule type" value="Genomic_DNA"/>
</dbReference>
<evidence type="ECO:0000256" key="1">
    <source>
        <dbReference type="SAM" id="Phobius"/>
    </source>
</evidence>
<evidence type="ECO:0008006" key="5">
    <source>
        <dbReference type="Google" id="ProtNLM"/>
    </source>
</evidence>
<proteinExistence type="predicted"/>
<dbReference type="AlphaFoldDB" id="A0A1G9WTE8"/>
<evidence type="ECO:0000313" key="3">
    <source>
        <dbReference type="EMBL" id="SDM87854.1"/>
    </source>
</evidence>
<accession>A0A1G9WTE8</accession>
<feature type="chain" id="PRO_5011621240" description="DUF4235 domain-containing protein" evidence="2">
    <location>
        <begin position="23"/>
        <end position="97"/>
    </location>
</feature>
<keyword evidence="2" id="KW-0732">Signal</keyword>
<reference evidence="3 4" key="1">
    <citation type="submission" date="2016-10" db="EMBL/GenBank/DDBJ databases">
        <authorList>
            <person name="de Groot N.N."/>
        </authorList>
    </citation>
    <scope>NUCLEOTIDE SEQUENCE [LARGE SCALE GENOMIC DNA]</scope>
    <source>
        <strain evidence="3 4">KPR-7B</strain>
    </source>
</reference>
<gene>
    <name evidence="3" type="ORF">SAMN04487766_10844</name>
</gene>
<name>A0A1G9WTE8_9ACTO</name>
<feature type="transmembrane region" description="Helical" evidence="1">
    <location>
        <begin position="46"/>
        <end position="67"/>
    </location>
</feature>
<protein>
    <recommendedName>
        <fullName evidence="5">DUF4235 domain-containing protein</fullName>
    </recommendedName>
</protein>
<sequence>MKNSLSWTVASALSLLVSGAVAEKAVAVGWKAVTGKPAPREEDQVLSYRLGEVVAFAVISGAVMTLTRQLTLRQAAKIHARRSGVVPGADGATALEA</sequence>
<dbReference type="OrthoDB" id="3268522at2"/>
<evidence type="ECO:0000256" key="2">
    <source>
        <dbReference type="SAM" id="SignalP"/>
    </source>
</evidence>
<dbReference type="InterPro" id="IPR025329">
    <property type="entry name" value="DUF4235"/>
</dbReference>
<keyword evidence="1" id="KW-1133">Transmembrane helix</keyword>
<keyword evidence="1" id="KW-0472">Membrane</keyword>
<dbReference type="Proteomes" id="UP000199671">
    <property type="component" value="Unassembled WGS sequence"/>
</dbReference>